<reference evidence="2 3" key="1">
    <citation type="submission" date="2024-01" db="EMBL/GenBank/DDBJ databases">
        <title>Genome assemblies of Stephania.</title>
        <authorList>
            <person name="Yang L."/>
        </authorList>
    </citation>
    <scope>NUCLEOTIDE SEQUENCE [LARGE SCALE GENOMIC DNA]</scope>
    <source>
        <strain evidence="2">YNDBR</strain>
        <tissue evidence="2">Leaf</tissue>
    </source>
</reference>
<feature type="region of interest" description="Disordered" evidence="1">
    <location>
        <begin position="25"/>
        <end position="84"/>
    </location>
</feature>
<proteinExistence type="predicted"/>
<dbReference type="Proteomes" id="UP001420932">
    <property type="component" value="Unassembled WGS sequence"/>
</dbReference>
<feature type="compositionally biased region" description="Low complexity" evidence="1">
    <location>
        <begin position="28"/>
        <end position="45"/>
    </location>
</feature>
<comment type="caution">
    <text evidence="2">The sequence shown here is derived from an EMBL/GenBank/DDBJ whole genome shotgun (WGS) entry which is preliminary data.</text>
</comment>
<keyword evidence="3" id="KW-1185">Reference proteome</keyword>
<gene>
    <name evidence="2" type="ORF">Syun_012802</name>
</gene>
<evidence type="ECO:0000256" key="1">
    <source>
        <dbReference type="SAM" id="MobiDB-lite"/>
    </source>
</evidence>
<sequence length="84" mass="9597">MGESVMHSLQLFVFGPKNYELFLEDMSTTDNNTSQSSSSLNNNNNNRDDEKREVKQQSDQYLKQLNRGISHDFQADPKTPTSPT</sequence>
<protein>
    <submittedName>
        <fullName evidence="2">Uncharacterized protein</fullName>
    </submittedName>
</protein>
<dbReference type="AlphaFoldDB" id="A0AAP0K2G3"/>
<organism evidence="2 3">
    <name type="scientific">Stephania yunnanensis</name>
    <dbReference type="NCBI Taxonomy" id="152371"/>
    <lineage>
        <taxon>Eukaryota</taxon>
        <taxon>Viridiplantae</taxon>
        <taxon>Streptophyta</taxon>
        <taxon>Embryophyta</taxon>
        <taxon>Tracheophyta</taxon>
        <taxon>Spermatophyta</taxon>
        <taxon>Magnoliopsida</taxon>
        <taxon>Ranunculales</taxon>
        <taxon>Menispermaceae</taxon>
        <taxon>Menispermoideae</taxon>
        <taxon>Cissampelideae</taxon>
        <taxon>Stephania</taxon>
    </lineage>
</organism>
<dbReference type="EMBL" id="JBBNAF010000005">
    <property type="protein sequence ID" value="KAK9143402.1"/>
    <property type="molecule type" value="Genomic_DNA"/>
</dbReference>
<accession>A0AAP0K2G3</accession>
<evidence type="ECO:0000313" key="2">
    <source>
        <dbReference type="EMBL" id="KAK9143402.1"/>
    </source>
</evidence>
<feature type="compositionally biased region" description="Basic and acidic residues" evidence="1">
    <location>
        <begin position="46"/>
        <end position="56"/>
    </location>
</feature>
<name>A0AAP0K2G3_9MAGN</name>
<evidence type="ECO:0000313" key="3">
    <source>
        <dbReference type="Proteomes" id="UP001420932"/>
    </source>
</evidence>